<evidence type="ECO:0000256" key="12">
    <source>
        <dbReference type="ARBA" id="ARBA00039846"/>
    </source>
</evidence>
<dbReference type="PROSITE" id="PS51352">
    <property type="entry name" value="THIOREDOXIN_2"/>
    <property type="match status" value="2"/>
</dbReference>
<dbReference type="FunFam" id="3.40.30.10:FF:000154">
    <property type="entry name" value="Protein disulfide-isomerase"/>
    <property type="match status" value="1"/>
</dbReference>
<reference evidence="18" key="1">
    <citation type="journal article" date="2014" name="PLoS Genet.">
        <title>Signature Gene Expression Reveals Novel Clues to the Molecular Mechanisms of Dimorphic Transition in Penicillium marneffei.</title>
        <authorList>
            <person name="Yang E."/>
            <person name="Wang G."/>
            <person name="Cai J."/>
            <person name="Woo P.C."/>
            <person name="Lau S.K."/>
            <person name="Yuen K.-Y."/>
            <person name="Chow W.-N."/>
            <person name="Lin X."/>
        </authorList>
    </citation>
    <scope>NUCLEOTIDE SEQUENCE [LARGE SCALE GENOMIC DNA]</scope>
    <source>
        <strain evidence="18">PM1</strain>
    </source>
</reference>
<protein>
    <recommendedName>
        <fullName evidence="12 15">Protein disulfide-isomerase</fullName>
        <ecNumber evidence="5 15">5.3.4.1</ecNumber>
    </recommendedName>
</protein>
<dbReference type="PRINTS" id="PR00421">
    <property type="entry name" value="THIOREDOXIN"/>
</dbReference>
<dbReference type="InterPro" id="IPR017937">
    <property type="entry name" value="Thioredoxin_CS"/>
</dbReference>
<keyword evidence="10 15" id="KW-0413">Isomerase</keyword>
<dbReference type="AlphaFoldDB" id="A0A093W3P2"/>
<dbReference type="Pfam" id="PF13848">
    <property type="entry name" value="Thioredoxin_6"/>
    <property type="match status" value="1"/>
</dbReference>
<dbReference type="FunFam" id="3.40.30.10:FF:000139">
    <property type="entry name" value="Protein disulfide-isomerase"/>
    <property type="match status" value="1"/>
</dbReference>
<sequence length="537" mass="57533">MRSFLSITTALLGAVAVVSASDAESDVQSLTKDTFSDFIKGHDLVLAEFFAPWCGHCKALAPEYEVAATELKEKNIPLVKVDCTAEAELCKEYGVEGYPTLKIFRGEDNVKPYAGARKSGAITSYMIKQSLPAVSPVTETNLEEFKTLDKIVIVGYIPSDSKKANEAFNSLAESERDNFLFGASDDAAVAKSEDVEQPSIVLYKDFDEKKAVYTGPFDSDSILTWITTASTPLVGEVGPETYAKYMKAGIPLAYIFAETPEEREKFAEEFRPIAKQHRGKINIATIDAKAFGAHAGNLNLDPATFPAFAIQDPEKNTKFPWDQTKDITAKEVGAFIQDVLDGKVDPSIKSEPIPETQEGPVTVVVAHTYQELVIDNDKDVLLEFYAPWCGHCKALAPKYEQLASVYADNSEYASKVTVAKIDATANDVPDAIQGFPTIKLYPAGSKGSPVEYSGSRTVEDLVAFIKANGKYQVDAAADLAKLNEEAAAASASASSATASSTSASASASSTAEAAAASETEAAAPEATEEAAPEHDEL</sequence>
<evidence type="ECO:0000256" key="14">
    <source>
        <dbReference type="RuleBase" id="RU004208"/>
    </source>
</evidence>
<evidence type="ECO:0000256" key="9">
    <source>
        <dbReference type="ARBA" id="ARBA00023157"/>
    </source>
</evidence>
<dbReference type="EMBL" id="JPOX01000001">
    <property type="protein sequence ID" value="KFX53471.1"/>
    <property type="molecule type" value="Genomic_DNA"/>
</dbReference>
<feature type="disulfide bond" description="Redox-active" evidence="13">
    <location>
        <begin position="54"/>
        <end position="57"/>
    </location>
</feature>
<evidence type="ECO:0000256" key="5">
    <source>
        <dbReference type="ARBA" id="ARBA00012723"/>
    </source>
</evidence>
<dbReference type="EC" id="5.3.4.1" evidence="5 15"/>
<dbReference type="CDD" id="cd02981">
    <property type="entry name" value="PDI_b_family"/>
    <property type="match status" value="1"/>
</dbReference>
<keyword evidence="6 15" id="KW-0732">Signal</keyword>
<keyword evidence="11 13" id="KW-0676">Redox-active center</keyword>
<gene>
    <name evidence="18" type="ORF">GQ26_0012730</name>
</gene>
<comment type="subcellular location">
    <subcellularLocation>
        <location evidence="3">Endoplasmic reticulum lumen</location>
    </subcellularLocation>
</comment>
<feature type="chain" id="PRO_5005107260" description="Protein disulfide-isomerase" evidence="15">
    <location>
        <begin position="21"/>
        <end position="537"/>
    </location>
</feature>
<feature type="signal peptide" evidence="15">
    <location>
        <begin position="1"/>
        <end position="20"/>
    </location>
</feature>
<comment type="catalytic activity">
    <reaction evidence="1 15">
        <text>Catalyzes the rearrangement of -S-S- bonds in proteins.</text>
        <dbReference type="EC" id="5.3.4.1"/>
    </reaction>
</comment>
<keyword evidence="7" id="KW-0677">Repeat</keyword>
<dbReference type="InterPro" id="IPR005788">
    <property type="entry name" value="PDI_thioredoxin-like_dom"/>
</dbReference>
<dbReference type="PANTHER" id="PTHR18929:SF132">
    <property type="entry name" value="PROTEIN DISULFIDE-ISOMERASE A3"/>
    <property type="match status" value="1"/>
</dbReference>
<evidence type="ECO:0000256" key="3">
    <source>
        <dbReference type="ARBA" id="ARBA00004319"/>
    </source>
</evidence>
<dbReference type="GO" id="GO:0051082">
    <property type="term" value="F:unfolded protein binding"/>
    <property type="evidence" value="ECO:0007669"/>
    <property type="project" value="UniProtKB-ARBA"/>
</dbReference>
<dbReference type="Gene3D" id="3.40.30.10">
    <property type="entry name" value="Glutaredoxin"/>
    <property type="match status" value="4"/>
</dbReference>
<dbReference type="GO" id="GO:0015035">
    <property type="term" value="F:protein-disulfide reductase activity"/>
    <property type="evidence" value="ECO:0007669"/>
    <property type="project" value="UniProtKB-ARBA"/>
</dbReference>
<evidence type="ECO:0000313" key="18">
    <source>
        <dbReference type="EMBL" id="KFX53471.1"/>
    </source>
</evidence>
<dbReference type="SUPFAM" id="SSF52833">
    <property type="entry name" value="Thioredoxin-like"/>
    <property type="match status" value="4"/>
</dbReference>
<dbReference type="InterPro" id="IPR013766">
    <property type="entry name" value="Thioredoxin_domain"/>
</dbReference>
<dbReference type="PANTHER" id="PTHR18929">
    <property type="entry name" value="PROTEIN DISULFIDE ISOMERASE"/>
    <property type="match status" value="1"/>
</dbReference>
<evidence type="ECO:0000256" key="15">
    <source>
        <dbReference type="RuleBase" id="RU361130"/>
    </source>
</evidence>
<dbReference type="PROSITE" id="PS00194">
    <property type="entry name" value="THIOREDOXIN_1"/>
    <property type="match status" value="2"/>
</dbReference>
<evidence type="ECO:0000256" key="16">
    <source>
        <dbReference type="SAM" id="MobiDB-lite"/>
    </source>
</evidence>
<keyword evidence="9 13" id="KW-1015">Disulfide bond</keyword>
<accession>A0A093W3P2</accession>
<comment type="similarity">
    <text evidence="4 14">Belongs to the protein disulfide isomerase family.</text>
</comment>
<evidence type="ECO:0000256" key="13">
    <source>
        <dbReference type="PIRSR" id="PIRSR605792-51"/>
    </source>
</evidence>
<evidence type="ECO:0000256" key="2">
    <source>
        <dbReference type="ARBA" id="ARBA00002692"/>
    </source>
</evidence>
<evidence type="ECO:0000256" key="6">
    <source>
        <dbReference type="ARBA" id="ARBA00022729"/>
    </source>
</evidence>
<dbReference type="GO" id="GO:0034976">
    <property type="term" value="P:response to endoplasmic reticulum stress"/>
    <property type="evidence" value="ECO:0007669"/>
    <property type="project" value="TreeGrafter"/>
</dbReference>
<organism evidence="18">
    <name type="scientific">Talaromyces marneffei PM1</name>
    <dbReference type="NCBI Taxonomy" id="1077442"/>
    <lineage>
        <taxon>Eukaryota</taxon>
        <taxon>Fungi</taxon>
        <taxon>Dikarya</taxon>
        <taxon>Ascomycota</taxon>
        <taxon>Pezizomycotina</taxon>
        <taxon>Eurotiomycetes</taxon>
        <taxon>Eurotiomycetidae</taxon>
        <taxon>Eurotiales</taxon>
        <taxon>Trichocomaceae</taxon>
        <taxon>Talaromyces</taxon>
        <taxon>Talaromyces sect. Talaromyces</taxon>
    </lineage>
</organism>
<dbReference type="FunFam" id="3.40.30.10:FF:000017">
    <property type="entry name" value="Protein disulfide-isomerase A4"/>
    <property type="match status" value="1"/>
</dbReference>
<comment type="caution">
    <text evidence="18">The sequence shown here is derived from an EMBL/GenBank/DDBJ whole genome shotgun (WGS) entry which is preliminary data.</text>
</comment>
<name>A0A093W3P2_TALMA</name>
<feature type="region of interest" description="Disordered" evidence="16">
    <location>
        <begin position="491"/>
        <end position="537"/>
    </location>
</feature>
<evidence type="ECO:0000256" key="1">
    <source>
        <dbReference type="ARBA" id="ARBA00001182"/>
    </source>
</evidence>
<dbReference type="HOGENOM" id="CLU_025879_5_0_1"/>
<feature type="domain" description="Thioredoxin" evidence="17">
    <location>
        <begin position="339"/>
        <end position="470"/>
    </location>
</feature>
<dbReference type="CDD" id="cd02982">
    <property type="entry name" value="PDI_b'_family"/>
    <property type="match status" value="1"/>
</dbReference>
<evidence type="ECO:0000256" key="8">
    <source>
        <dbReference type="ARBA" id="ARBA00022824"/>
    </source>
</evidence>
<dbReference type="GO" id="GO:0003756">
    <property type="term" value="F:protein disulfide isomerase activity"/>
    <property type="evidence" value="ECO:0007669"/>
    <property type="project" value="UniProtKB-EC"/>
</dbReference>
<dbReference type="NCBIfam" id="TIGR01126">
    <property type="entry name" value="pdi_dom"/>
    <property type="match status" value="2"/>
</dbReference>
<dbReference type="eggNOG" id="KOG0190">
    <property type="taxonomic scope" value="Eukaryota"/>
</dbReference>
<dbReference type="CDD" id="cd02995">
    <property type="entry name" value="PDI_a_PDI_a'_C"/>
    <property type="match status" value="1"/>
</dbReference>
<evidence type="ECO:0000256" key="11">
    <source>
        <dbReference type="ARBA" id="ARBA00023284"/>
    </source>
</evidence>
<evidence type="ECO:0000256" key="7">
    <source>
        <dbReference type="ARBA" id="ARBA00022737"/>
    </source>
</evidence>
<dbReference type="FunFam" id="3.40.30.10:FF:000185">
    <property type="entry name" value="Protein disulfide-isomerase"/>
    <property type="match status" value="1"/>
</dbReference>
<dbReference type="InterPro" id="IPR036249">
    <property type="entry name" value="Thioredoxin-like_sf"/>
</dbReference>
<evidence type="ECO:0000256" key="4">
    <source>
        <dbReference type="ARBA" id="ARBA00006347"/>
    </source>
</evidence>
<dbReference type="Pfam" id="PF00085">
    <property type="entry name" value="Thioredoxin"/>
    <property type="match status" value="2"/>
</dbReference>
<evidence type="ECO:0000259" key="17">
    <source>
        <dbReference type="PROSITE" id="PS51352"/>
    </source>
</evidence>
<feature type="disulfide bond" description="Redox-active" evidence="13">
    <location>
        <begin position="389"/>
        <end position="392"/>
    </location>
</feature>
<keyword evidence="8" id="KW-0256">Endoplasmic reticulum</keyword>
<dbReference type="GO" id="GO:0006457">
    <property type="term" value="P:protein folding"/>
    <property type="evidence" value="ECO:0007669"/>
    <property type="project" value="TreeGrafter"/>
</dbReference>
<feature type="domain" description="Thioredoxin" evidence="17">
    <location>
        <begin position="9"/>
        <end position="150"/>
    </location>
</feature>
<dbReference type="CDD" id="cd02961">
    <property type="entry name" value="PDI_a_family"/>
    <property type="match status" value="1"/>
</dbReference>
<comment type="function">
    <text evidence="2">Participates in the folding of proteins containing disulfide bonds, may be involved in glycosylation, prolyl hydroxylation and triglyceride transfer.</text>
</comment>
<dbReference type="GO" id="GO:0005788">
    <property type="term" value="C:endoplasmic reticulum lumen"/>
    <property type="evidence" value="ECO:0007669"/>
    <property type="project" value="UniProtKB-SubCell"/>
</dbReference>
<feature type="compositionally biased region" description="Low complexity" evidence="16">
    <location>
        <begin position="491"/>
        <end position="525"/>
    </location>
</feature>
<dbReference type="InterPro" id="IPR005792">
    <property type="entry name" value="Prot_disulphide_isomerase"/>
</dbReference>
<evidence type="ECO:0000256" key="10">
    <source>
        <dbReference type="ARBA" id="ARBA00023235"/>
    </source>
</evidence>
<dbReference type="NCBIfam" id="TIGR01130">
    <property type="entry name" value="ER_PDI_fam"/>
    <property type="match status" value="1"/>
</dbReference>
<proteinExistence type="inferred from homology"/>